<organism evidence="2 3">
    <name type="scientific">Anaerotruncus massiliensis</name>
    <name type="common">ex Liu et al. 2021</name>
    <dbReference type="NCBI Taxonomy" id="2321404"/>
    <lineage>
        <taxon>Bacteria</taxon>
        <taxon>Bacillati</taxon>
        <taxon>Bacillota</taxon>
        <taxon>Clostridia</taxon>
        <taxon>Eubacteriales</taxon>
        <taxon>Oscillospiraceae</taxon>
        <taxon>Anaerotruncus</taxon>
    </lineage>
</organism>
<dbReference type="EMBL" id="RCHT01000015">
    <property type="protein sequence ID" value="RLL10222.1"/>
    <property type="molecule type" value="Genomic_DNA"/>
</dbReference>
<evidence type="ECO:0000259" key="1">
    <source>
        <dbReference type="Pfam" id="PF14200"/>
    </source>
</evidence>
<sequence length="441" mass="47419">MCNSHEHRQTAGFIPSAQGLILGEIPGAQILLEPSAKSGRAALSPLAGPIPAARPASTAILRAAAAPPDARTQVNYCLRNAGSGLYLTADGAETGSNCTQRAFAGTPNQVWYLTQESGGWQLAPRHSPGRRLAVLSGSAAEGANVGLALGKDPPETAQLWTLSKNARGCYVLYSRASGGARALCVNPANASAEGANVAQYAYTDNAALNDEWALEPFIAPYMEYDQGYFMYHSGYSGLAIQERLNSIANEAFSILYGEYGLRPAPSVSEMIPSLADDCAGMLYLCEHGGPCTNTYSGEEDALHHNNWPKQLYWYQARGRYDNGFHLLWDGHRKCTNASGRHSNFGLGEQFYYASVPLKPYIAMNLPLNVTFEQLVALTLRGISDIFGAQSTAHDSSCIADPNSNTQTIYNAVKNGAQRSFWCSACHARMLANIDKFSNSPA</sequence>
<proteinExistence type="predicted"/>
<dbReference type="Proteomes" id="UP000276301">
    <property type="component" value="Unassembled WGS sequence"/>
</dbReference>
<keyword evidence="3" id="KW-1185">Reference proteome</keyword>
<evidence type="ECO:0000313" key="2">
    <source>
        <dbReference type="EMBL" id="RLL10222.1"/>
    </source>
</evidence>
<dbReference type="Gene3D" id="2.80.10.50">
    <property type="match status" value="2"/>
</dbReference>
<name>A0A498CQ96_9FIRM</name>
<dbReference type="InterPro" id="IPR035992">
    <property type="entry name" value="Ricin_B-like_lectins"/>
</dbReference>
<comment type="caution">
    <text evidence="2">The sequence shown here is derived from an EMBL/GenBank/DDBJ whole genome shotgun (WGS) entry which is preliminary data.</text>
</comment>
<reference evidence="2 3" key="1">
    <citation type="submission" date="2018-10" db="EMBL/GenBank/DDBJ databases">
        <title>Anaerotruncus faecis sp. nov., isolated from human feces.</title>
        <authorList>
            <person name="Wang Y.-J."/>
        </authorList>
    </citation>
    <scope>NUCLEOTIDE SEQUENCE [LARGE SCALE GENOMIC DNA]</scope>
    <source>
        <strain evidence="2 3">22A2-44</strain>
    </source>
</reference>
<dbReference type="PROSITE" id="PS50231">
    <property type="entry name" value="RICIN_B_LECTIN"/>
    <property type="match status" value="1"/>
</dbReference>
<feature type="domain" description="Ricin B lectin" evidence="1">
    <location>
        <begin position="75"/>
        <end position="147"/>
    </location>
</feature>
<dbReference type="CDD" id="cd00161">
    <property type="entry name" value="beta-trefoil_Ricin-like"/>
    <property type="match status" value="1"/>
</dbReference>
<dbReference type="RefSeq" id="WP_121587018.1">
    <property type="nucleotide sequence ID" value="NZ_RCHT01000015.1"/>
</dbReference>
<dbReference type="Pfam" id="PF14200">
    <property type="entry name" value="RicinB_lectin_2"/>
    <property type="match status" value="1"/>
</dbReference>
<gene>
    <name evidence="2" type="ORF">D4A47_08930</name>
</gene>
<accession>A0A498CQ96</accession>
<evidence type="ECO:0000313" key="3">
    <source>
        <dbReference type="Proteomes" id="UP000276301"/>
    </source>
</evidence>
<dbReference type="SUPFAM" id="SSF50370">
    <property type="entry name" value="Ricin B-like lectins"/>
    <property type="match status" value="1"/>
</dbReference>
<dbReference type="AlphaFoldDB" id="A0A498CQ96"/>
<protein>
    <recommendedName>
        <fullName evidence="1">Ricin B lectin domain-containing protein</fullName>
    </recommendedName>
</protein>
<dbReference type="InterPro" id="IPR000772">
    <property type="entry name" value="Ricin_B_lectin"/>
</dbReference>